<dbReference type="InterPro" id="IPR018062">
    <property type="entry name" value="HTH_AraC-typ_CS"/>
</dbReference>
<dbReference type="PROSITE" id="PS01124">
    <property type="entry name" value="HTH_ARAC_FAMILY_2"/>
    <property type="match status" value="1"/>
</dbReference>
<evidence type="ECO:0000313" key="5">
    <source>
        <dbReference type="EMBL" id="TBW40051.1"/>
    </source>
</evidence>
<dbReference type="InterPro" id="IPR018060">
    <property type="entry name" value="HTH_AraC"/>
</dbReference>
<organism evidence="5 6">
    <name type="scientific">Siculibacillus lacustris</name>
    <dbReference type="NCBI Taxonomy" id="1549641"/>
    <lineage>
        <taxon>Bacteria</taxon>
        <taxon>Pseudomonadati</taxon>
        <taxon>Pseudomonadota</taxon>
        <taxon>Alphaproteobacteria</taxon>
        <taxon>Hyphomicrobiales</taxon>
        <taxon>Ancalomicrobiaceae</taxon>
        <taxon>Siculibacillus</taxon>
    </lineage>
</organism>
<name>A0A4Q9VUZ6_9HYPH</name>
<accession>A0A4Q9VUZ6</accession>
<dbReference type="Gene3D" id="2.60.120.10">
    <property type="entry name" value="Jelly Rolls"/>
    <property type="match status" value="1"/>
</dbReference>
<gene>
    <name evidence="5" type="ORF">EYW49_05115</name>
</gene>
<dbReference type="InterPro" id="IPR009057">
    <property type="entry name" value="Homeodomain-like_sf"/>
</dbReference>
<dbReference type="SUPFAM" id="SSF46689">
    <property type="entry name" value="Homeodomain-like"/>
    <property type="match status" value="1"/>
</dbReference>
<dbReference type="SMART" id="SM00342">
    <property type="entry name" value="HTH_ARAC"/>
    <property type="match status" value="1"/>
</dbReference>
<comment type="caution">
    <text evidence="5">The sequence shown here is derived from an EMBL/GenBank/DDBJ whole genome shotgun (WGS) entry which is preliminary data.</text>
</comment>
<dbReference type="Proteomes" id="UP000292781">
    <property type="component" value="Unassembled WGS sequence"/>
</dbReference>
<sequence length="250" mass="28204">MDQLPRPVFARVKTLPGGNRNPWHKHSWAQLTYAIKGVLLVHSDLGTFLAPPHWAVWIPPEVTHEVIASVRTERRNFFIDPSETDWIADRCRVLEVTPLMRELIRAVAALPVAYDLAGPDGRLVRVFLDQLVGLNESQFHLPMPKTPALLESCTNLLRSPDTELTVLDIAKTAALSERTLERTFLRETGLSFREWRVKFKLMMAIGSLEATRNVSTTAYATGYETTSSFIAAFKRQFGKTPGTFLKTLDD</sequence>
<evidence type="ECO:0000256" key="3">
    <source>
        <dbReference type="ARBA" id="ARBA00023163"/>
    </source>
</evidence>
<keyword evidence="3" id="KW-0804">Transcription</keyword>
<dbReference type="InterPro" id="IPR014710">
    <property type="entry name" value="RmlC-like_jellyroll"/>
</dbReference>
<keyword evidence="1" id="KW-0805">Transcription regulation</keyword>
<dbReference type="OrthoDB" id="9804543at2"/>
<feature type="domain" description="HTH araC/xylS-type" evidence="4">
    <location>
        <begin position="155"/>
        <end position="247"/>
    </location>
</feature>
<dbReference type="AlphaFoldDB" id="A0A4Q9VUZ6"/>
<evidence type="ECO:0000259" key="4">
    <source>
        <dbReference type="PROSITE" id="PS01124"/>
    </source>
</evidence>
<dbReference type="EMBL" id="SJFN01000005">
    <property type="protein sequence ID" value="TBW40051.1"/>
    <property type="molecule type" value="Genomic_DNA"/>
</dbReference>
<dbReference type="PROSITE" id="PS00041">
    <property type="entry name" value="HTH_ARAC_FAMILY_1"/>
    <property type="match status" value="1"/>
</dbReference>
<dbReference type="GO" id="GO:0003700">
    <property type="term" value="F:DNA-binding transcription factor activity"/>
    <property type="evidence" value="ECO:0007669"/>
    <property type="project" value="InterPro"/>
</dbReference>
<keyword evidence="6" id="KW-1185">Reference proteome</keyword>
<dbReference type="PANTHER" id="PTHR11019">
    <property type="entry name" value="HTH-TYPE TRANSCRIPTIONAL REGULATOR NIMR"/>
    <property type="match status" value="1"/>
</dbReference>
<evidence type="ECO:0000256" key="1">
    <source>
        <dbReference type="ARBA" id="ARBA00023015"/>
    </source>
</evidence>
<dbReference type="Pfam" id="PF12833">
    <property type="entry name" value="HTH_18"/>
    <property type="match status" value="1"/>
</dbReference>
<dbReference type="SUPFAM" id="SSF51182">
    <property type="entry name" value="RmlC-like cupins"/>
    <property type="match status" value="1"/>
</dbReference>
<reference evidence="5 6" key="1">
    <citation type="submission" date="2019-02" db="EMBL/GenBank/DDBJ databases">
        <title>Siculibacillus lacustris gen. nov., sp. nov., a new rosette-forming bacterium isolated from a freshwater crater lake (Lake St. Ana, Romania).</title>
        <authorList>
            <person name="Felfoldi T."/>
            <person name="Marton Z."/>
            <person name="Szabo A."/>
            <person name="Mentes A."/>
            <person name="Boka K."/>
            <person name="Marialigeti K."/>
            <person name="Mathe I."/>
            <person name="Koncz M."/>
            <person name="Schumann P."/>
            <person name="Toth E."/>
        </authorList>
    </citation>
    <scope>NUCLEOTIDE SEQUENCE [LARGE SCALE GENOMIC DNA]</scope>
    <source>
        <strain evidence="5 6">SA-279</strain>
    </source>
</reference>
<evidence type="ECO:0000313" key="6">
    <source>
        <dbReference type="Proteomes" id="UP000292781"/>
    </source>
</evidence>
<evidence type="ECO:0000256" key="2">
    <source>
        <dbReference type="ARBA" id="ARBA00023125"/>
    </source>
</evidence>
<dbReference type="Gene3D" id="1.10.10.60">
    <property type="entry name" value="Homeodomain-like"/>
    <property type="match status" value="1"/>
</dbReference>
<protein>
    <submittedName>
        <fullName evidence="5">AraC family transcriptional regulator</fullName>
    </submittedName>
</protein>
<proteinExistence type="predicted"/>
<dbReference type="Pfam" id="PF02311">
    <property type="entry name" value="AraC_binding"/>
    <property type="match status" value="1"/>
</dbReference>
<dbReference type="CDD" id="cd06124">
    <property type="entry name" value="cupin_NimR-like_N"/>
    <property type="match status" value="1"/>
</dbReference>
<dbReference type="InterPro" id="IPR003313">
    <property type="entry name" value="AraC-bd"/>
</dbReference>
<dbReference type="InterPro" id="IPR011051">
    <property type="entry name" value="RmlC_Cupin_sf"/>
</dbReference>
<keyword evidence="2" id="KW-0238">DNA-binding</keyword>
<dbReference type="GO" id="GO:0043565">
    <property type="term" value="F:sequence-specific DNA binding"/>
    <property type="evidence" value="ECO:0007669"/>
    <property type="project" value="InterPro"/>
</dbReference>
<dbReference type="PANTHER" id="PTHR11019:SF159">
    <property type="entry name" value="TRANSCRIPTIONAL REGULATOR-RELATED"/>
    <property type="match status" value="1"/>
</dbReference>